<accession>A0A8J2NS08</accession>
<sequence length="339" mass="38858">MNGNILVLFTYSQSQRIRLRLHVTGKSVKLKMFSRISPVLWSVQGLGKCWNKTFRRLYFNEKFTDDCKNKILKVINEFDEAGDLWQFSITPSNSMKLLKQRSKIGSYETLEEPLSAMGPRVLAKFYKSILSDGKPERVSSSVMNPSLTPEIISQSSKILSISTIANTVSWCLIHRKRSAEGSVILNMEELCLEVIDVKPRTHFLFVLSLVQELVMTLPECDLYVFEEATKMQPTPQQVAYALQKTQFQSYLMGLLSSRNNDSKLVSIKILAIARMFKLQVGNEKVSGQAVVEDMINMKNKFEMSEVFRMKFLNAEPTEREHLANAVLLNVAYWRLTNQF</sequence>
<comment type="caution">
    <text evidence="1">The sequence shown here is derived from an EMBL/GenBank/DDBJ whole genome shotgun (WGS) entry which is preliminary data.</text>
</comment>
<dbReference type="PANTHER" id="PTHR21053:SF2">
    <property type="entry name" value="TRANSCRIPTION ELONGATION FACTOR, MITOCHONDRIAL"/>
    <property type="match status" value="1"/>
</dbReference>
<reference evidence="1" key="1">
    <citation type="submission" date="2021-06" db="EMBL/GenBank/DDBJ databases">
        <authorList>
            <person name="Hodson N. C."/>
            <person name="Mongue J. A."/>
            <person name="Jaron S. K."/>
        </authorList>
    </citation>
    <scope>NUCLEOTIDE SEQUENCE</scope>
</reference>
<proteinExistence type="predicted"/>
<dbReference type="OrthoDB" id="5949570at2759"/>
<protein>
    <submittedName>
        <fullName evidence="1">Uncharacterized protein</fullName>
    </submittedName>
</protein>
<keyword evidence="2" id="KW-1185">Reference proteome</keyword>
<dbReference type="GO" id="GO:0006392">
    <property type="term" value="P:transcription elongation by mitochondrial RNA polymerase"/>
    <property type="evidence" value="ECO:0007669"/>
    <property type="project" value="InterPro"/>
</dbReference>
<name>A0A8J2NS08_9HEXA</name>
<dbReference type="GO" id="GO:0030337">
    <property type="term" value="F:DNA polymerase processivity factor activity"/>
    <property type="evidence" value="ECO:0007669"/>
    <property type="project" value="TreeGrafter"/>
</dbReference>
<gene>
    <name evidence="1" type="ORF">AFUS01_LOCUS1561</name>
</gene>
<dbReference type="InterPro" id="IPR039150">
    <property type="entry name" value="TEFM"/>
</dbReference>
<dbReference type="Proteomes" id="UP000708208">
    <property type="component" value="Unassembled WGS sequence"/>
</dbReference>
<dbReference type="EMBL" id="CAJVCH010008734">
    <property type="protein sequence ID" value="CAG7664499.1"/>
    <property type="molecule type" value="Genomic_DNA"/>
</dbReference>
<organism evidence="1 2">
    <name type="scientific">Allacma fusca</name>
    <dbReference type="NCBI Taxonomy" id="39272"/>
    <lineage>
        <taxon>Eukaryota</taxon>
        <taxon>Metazoa</taxon>
        <taxon>Ecdysozoa</taxon>
        <taxon>Arthropoda</taxon>
        <taxon>Hexapoda</taxon>
        <taxon>Collembola</taxon>
        <taxon>Symphypleona</taxon>
        <taxon>Sminthuridae</taxon>
        <taxon>Allacma</taxon>
    </lineage>
</organism>
<dbReference type="PANTHER" id="PTHR21053">
    <property type="entry name" value="TRANSCRIPTION ELONGATION FACTOR, MITOCHONDRIAL"/>
    <property type="match status" value="1"/>
</dbReference>
<dbReference type="GO" id="GO:0042645">
    <property type="term" value="C:mitochondrial nucleoid"/>
    <property type="evidence" value="ECO:0007669"/>
    <property type="project" value="TreeGrafter"/>
</dbReference>
<evidence type="ECO:0000313" key="2">
    <source>
        <dbReference type="Proteomes" id="UP000708208"/>
    </source>
</evidence>
<dbReference type="AlphaFoldDB" id="A0A8J2NS08"/>
<evidence type="ECO:0000313" key="1">
    <source>
        <dbReference type="EMBL" id="CAG7664499.1"/>
    </source>
</evidence>